<reference evidence="6 7" key="1">
    <citation type="submission" date="2016-07" db="EMBL/GenBank/DDBJ databases">
        <title>Bacillus oceanisediminis whole genome.</title>
        <authorList>
            <person name="Pal Y."/>
            <person name="Verma A."/>
            <person name="Mual P."/>
            <person name="Srinivasan K."/>
        </authorList>
    </citation>
    <scope>NUCLEOTIDE SEQUENCE [LARGE SCALE GENOMIC DNA]</scope>
    <source>
        <strain evidence="6 7">Bhandara28</strain>
    </source>
</reference>
<name>A0ABX3CM18_9BACI</name>
<organism evidence="6 7">
    <name type="scientific">Cytobacillus oceanisediminis</name>
    <dbReference type="NCBI Taxonomy" id="665099"/>
    <lineage>
        <taxon>Bacteria</taxon>
        <taxon>Bacillati</taxon>
        <taxon>Bacillota</taxon>
        <taxon>Bacilli</taxon>
        <taxon>Bacillales</taxon>
        <taxon>Bacillaceae</taxon>
        <taxon>Cytobacillus</taxon>
    </lineage>
</organism>
<sequence length="377" mass="39771">MKIAVIGSGITGASAAYHLTREGAEVVIIDKAHQGQATAAGAGIICPWISRADHKDWYTIAKRGALYYPSLIANLKQDGEEDFGYGMVGALAVSSSSDELDAIEQSVRQKKAETPEVGEITRLTAEEARELYPPLREDLQAIHVTGAARLDGRLLRDAMLNGAKKHGAAIIEGEGDLVFQNNKVTGVIVNGEVIAADAVIVTAGAWAKDLLNPLGIDLKVEPQRGQIAHLEIGSMDTSSWPVVLPQSSHYLVAFDHSKVVVGATRETGSGFDYRLTAAGVKEVLDEALTVAPGLAESTLKEVRIGFRPAGPDILPLLGTVPAAEGLVIATGLGASGLTMGPYVGTLAADLALKREMEIDLSPYDPLRKGLEAGVKRN</sequence>
<proteinExistence type="inferred from homology"/>
<dbReference type="EMBL" id="MBRJ01000047">
    <property type="protein sequence ID" value="OHX43325.1"/>
    <property type="molecule type" value="Genomic_DNA"/>
</dbReference>
<dbReference type="InterPro" id="IPR036188">
    <property type="entry name" value="FAD/NAD-bd_sf"/>
</dbReference>
<comment type="cofactor">
    <cofactor evidence="1">
        <name>FAD</name>
        <dbReference type="ChEBI" id="CHEBI:57692"/>
    </cofactor>
</comment>
<dbReference type="SUPFAM" id="SSF51905">
    <property type="entry name" value="FAD/NAD(P)-binding domain"/>
    <property type="match status" value="1"/>
</dbReference>
<evidence type="ECO:0000256" key="4">
    <source>
        <dbReference type="ARBA" id="ARBA00023002"/>
    </source>
</evidence>
<feature type="domain" description="FAD dependent oxidoreductase" evidence="5">
    <location>
        <begin position="2"/>
        <end position="350"/>
    </location>
</feature>
<comment type="similarity">
    <text evidence="2">Belongs to the DadA oxidoreductase family.</text>
</comment>
<evidence type="ECO:0000256" key="2">
    <source>
        <dbReference type="ARBA" id="ARBA00009410"/>
    </source>
</evidence>
<comment type="caution">
    <text evidence="6">The sequence shown here is derived from an EMBL/GenBank/DDBJ whole genome shotgun (WGS) entry which is preliminary data.</text>
</comment>
<dbReference type="PANTHER" id="PTHR13847:SF286">
    <property type="entry name" value="D-AMINO ACID DEHYDROGENASE"/>
    <property type="match status" value="1"/>
</dbReference>
<keyword evidence="7" id="KW-1185">Reference proteome</keyword>
<gene>
    <name evidence="6" type="ORF">BBV17_26430</name>
</gene>
<dbReference type="SUPFAM" id="SSF54373">
    <property type="entry name" value="FAD-linked reductases, C-terminal domain"/>
    <property type="match status" value="1"/>
</dbReference>
<protein>
    <submittedName>
        <fullName evidence="6">Oxidoreductase</fullName>
    </submittedName>
</protein>
<dbReference type="RefSeq" id="WP_071159271.1">
    <property type="nucleotide sequence ID" value="NZ_CP062790.1"/>
</dbReference>
<keyword evidence="3" id="KW-0285">Flavoprotein</keyword>
<evidence type="ECO:0000256" key="3">
    <source>
        <dbReference type="ARBA" id="ARBA00022630"/>
    </source>
</evidence>
<evidence type="ECO:0000313" key="7">
    <source>
        <dbReference type="Proteomes" id="UP000180194"/>
    </source>
</evidence>
<accession>A0ABX3CM18</accession>
<dbReference type="Gene3D" id="3.50.50.60">
    <property type="entry name" value="FAD/NAD(P)-binding domain"/>
    <property type="match status" value="1"/>
</dbReference>
<evidence type="ECO:0000256" key="1">
    <source>
        <dbReference type="ARBA" id="ARBA00001974"/>
    </source>
</evidence>
<keyword evidence="4" id="KW-0560">Oxidoreductase</keyword>
<dbReference type="InterPro" id="IPR006076">
    <property type="entry name" value="FAD-dep_OxRdtase"/>
</dbReference>
<dbReference type="Gene3D" id="3.30.9.10">
    <property type="entry name" value="D-Amino Acid Oxidase, subunit A, domain 2"/>
    <property type="match status" value="1"/>
</dbReference>
<dbReference type="PANTHER" id="PTHR13847">
    <property type="entry name" value="SARCOSINE DEHYDROGENASE-RELATED"/>
    <property type="match status" value="1"/>
</dbReference>
<dbReference type="Pfam" id="PF01266">
    <property type="entry name" value="DAO"/>
    <property type="match status" value="1"/>
</dbReference>
<evidence type="ECO:0000313" key="6">
    <source>
        <dbReference type="EMBL" id="OHX43325.1"/>
    </source>
</evidence>
<dbReference type="Proteomes" id="UP000180194">
    <property type="component" value="Unassembled WGS sequence"/>
</dbReference>
<evidence type="ECO:0000259" key="5">
    <source>
        <dbReference type="Pfam" id="PF01266"/>
    </source>
</evidence>